<accession>L0I816</accession>
<organism evidence="1 2">
    <name type="scientific">Halovivax ruber (strain DSM 18193 / JCM 13892 / XH-70)</name>
    <dbReference type="NCBI Taxonomy" id="797302"/>
    <lineage>
        <taxon>Archaea</taxon>
        <taxon>Methanobacteriati</taxon>
        <taxon>Methanobacteriota</taxon>
        <taxon>Stenosarchaea group</taxon>
        <taxon>Halobacteria</taxon>
        <taxon>Halobacteriales</taxon>
        <taxon>Natrialbaceae</taxon>
        <taxon>Halovivax</taxon>
    </lineage>
</organism>
<dbReference type="RefSeq" id="WP_015299629.1">
    <property type="nucleotide sequence ID" value="NC_019964.1"/>
</dbReference>
<protein>
    <submittedName>
        <fullName evidence="1">Uncharacterized protein</fullName>
    </submittedName>
</protein>
<proteinExistence type="predicted"/>
<dbReference type="AlphaFoldDB" id="L0I816"/>
<sequence>MGRYDYDEPRPDDPCPRCGQDLATTYSASVRAVHEGPLSERYADSEKRLCVDCIAAIGLLEFDMGRVTGGDPESV</sequence>
<reference evidence="1" key="1">
    <citation type="submission" date="2011-09" db="EMBL/GenBank/DDBJ databases">
        <title>Complete sequence of Halovivax ruber XH-70.</title>
        <authorList>
            <consortium name="US DOE Joint Genome Institute"/>
            <person name="Lucas S."/>
            <person name="Han J."/>
            <person name="Lapidus A."/>
            <person name="Cheng J.-F."/>
            <person name="Goodwin L."/>
            <person name="Pitluck S."/>
            <person name="Peters L."/>
            <person name="Mikhailova N."/>
            <person name="Davenport K."/>
            <person name="Detter J.C."/>
            <person name="Han C."/>
            <person name="Tapia R."/>
            <person name="Land M."/>
            <person name="Hauser L."/>
            <person name="Kyrpides N."/>
            <person name="Ivanova N."/>
            <person name="Pagani I."/>
            <person name="Sproer C."/>
            <person name="Anderson I."/>
            <person name="Woyke T."/>
        </authorList>
    </citation>
    <scope>NUCLEOTIDE SEQUENCE</scope>
    <source>
        <strain evidence="1">XH-70</strain>
    </source>
</reference>
<keyword evidence="2" id="KW-1185">Reference proteome</keyword>
<dbReference type="EMBL" id="CP003050">
    <property type="protein sequence ID" value="AGB14933.1"/>
    <property type="molecule type" value="Genomic_DNA"/>
</dbReference>
<gene>
    <name evidence="1" type="ordered locus">Halru_0287</name>
</gene>
<evidence type="ECO:0000313" key="1">
    <source>
        <dbReference type="EMBL" id="AGB14933.1"/>
    </source>
</evidence>
<dbReference type="eggNOG" id="arCOG11985">
    <property type="taxonomic scope" value="Archaea"/>
</dbReference>
<evidence type="ECO:0000313" key="2">
    <source>
        <dbReference type="Proteomes" id="UP000010846"/>
    </source>
</evidence>
<dbReference type="OrthoDB" id="375615at2157"/>
<dbReference type="GeneID" id="14375595"/>
<name>L0I816_HALRX</name>
<dbReference type="HOGENOM" id="CLU_2662237_0_0_2"/>
<dbReference type="KEGG" id="hru:Halru_0287"/>
<dbReference type="Proteomes" id="UP000010846">
    <property type="component" value="Chromosome"/>
</dbReference>